<evidence type="ECO:0000256" key="2">
    <source>
        <dbReference type="ARBA" id="ARBA00023054"/>
    </source>
</evidence>
<reference evidence="5 6" key="1">
    <citation type="submission" date="2023-08" db="EMBL/GenBank/DDBJ databases">
        <title>Annotated Genome Sequence of Vanrija albida AlHP1.</title>
        <authorList>
            <person name="Herzog R."/>
        </authorList>
    </citation>
    <scope>NUCLEOTIDE SEQUENCE [LARGE SCALE GENOMIC DNA]</scope>
    <source>
        <strain evidence="5 6">AlHP1</strain>
    </source>
</reference>
<organism evidence="5 6">
    <name type="scientific">Vanrija albida</name>
    <dbReference type="NCBI Taxonomy" id="181172"/>
    <lineage>
        <taxon>Eukaryota</taxon>
        <taxon>Fungi</taxon>
        <taxon>Dikarya</taxon>
        <taxon>Basidiomycota</taxon>
        <taxon>Agaricomycotina</taxon>
        <taxon>Tremellomycetes</taxon>
        <taxon>Trichosporonales</taxon>
        <taxon>Trichosporonaceae</taxon>
        <taxon>Vanrija</taxon>
    </lineage>
</organism>
<feature type="compositionally biased region" description="Low complexity" evidence="4">
    <location>
        <begin position="542"/>
        <end position="551"/>
    </location>
</feature>
<feature type="region of interest" description="Disordered" evidence="4">
    <location>
        <begin position="271"/>
        <end position="302"/>
    </location>
</feature>
<dbReference type="Pfam" id="PF11559">
    <property type="entry name" value="ADIP"/>
    <property type="match status" value="1"/>
</dbReference>
<dbReference type="Proteomes" id="UP001565368">
    <property type="component" value="Unassembled WGS sequence"/>
</dbReference>
<accession>A0ABR3Q8G8</accession>
<name>A0ABR3Q8G8_9TREE</name>
<protein>
    <submittedName>
        <fullName evidence="5">Uncharacterized protein</fullName>
    </submittedName>
</protein>
<evidence type="ECO:0000256" key="3">
    <source>
        <dbReference type="SAM" id="Coils"/>
    </source>
</evidence>
<comment type="similarity">
    <text evidence="1">Belongs to the ADIP family.</text>
</comment>
<proteinExistence type="inferred from homology"/>
<feature type="compositionally biased region" description="Basic and acidic residues" evidence="4">
    <location>
        <begin position="292"/>
        <end position="302"/>
    </location>
</feature>
<feature type="compositionally biased region" description="Low complexity" evidence="4">
    <location>
        <begin position="492"/>
        <end position="507"/>
    </location>
</feature>
<evidence type="ECO:0000256" key="1">
    <source>
        <dbReference type="ARBA" id="ARBA00009291"/>
    </source>
</evidence>
<evidence type="ECO:0000313" key="5">
    <source>
        <dbReference type="EMBL" id="KAL1411024.1"/>
    </source>
</evidence>
<keyword evidence="6" id="KW-1185">Reference proteome</keyword>
<evidence type="ECO:0000313" key="6">
    <source>
        <dbReference type="Proteomes" id="UP001565368"/>
    </source>
</evidence>
<feature type="coiled-coil region" evidence="3">
    <location>
        <begin position="72"/>
        <end position="106"/>
    </location>
</feature>
<feature type="region of interest" description="Disordered" evidence="4">
    <location>
        <begin position="425"/>
        <end position="575"/>
    </location>
</feature>
<sequence length="575" mass="61619">MSLSSLNSQLLAHGYAKRPLSLSALSDNEQAHVSNVVSELLGASVANLSFVEDLNARYRTLEYEFGRERKARDKAERLNAKLETELEGCKARAGEIERRLVAEERKTESLRHDVSQGRKALDSVRVAAQQEAKRSQLKLDKTLGQLARQSPIVPPSFELMNPVPPGAVAPLAPGALPLLETTLQELQDIRQNLQTETEAFRTIIVSTANALNEALAAGLGMDPPAHLRHSDFFALDRPGRVQQVAGTGAHPQIADARLRALVGDVHAALTSGVSPPMRDGSGDTEAEAAEAEAARRATRERERIESDLRDRVKDLEVEIAIVQGREAEAKKAVEEMARLNVGAAVPKTTDFEDARLRDELVRQKRLLDAERDELRAQAVALGEERVAFDAARDAHAKEQAALVVVTATESQDEALTLAELAAPVEEPAPAPPAGSTTPPRQKHAYAAHFPSPMSPHAGASPRRTPQRQHAVAKRRGPKTPLARLVLERAHRSSAGGRSSSGSSSSSGKNPFGKDAVLGESRRANAAPGPPAPRKVSGSKSSLTAPTAATLARSQAKLAASGPAPPREAKASRAWR</sequence>
<dbReference type="RefSeq" id="XP_069210968.1">
    <property type="nucleotide sequence ID" value="XM_069350582.1"/>
</dbReference>
<feature type="compositionally biased region" description="Basic residues" evidence="4">
    <location>
        <begin position="464"/>
        <end position="477"/>
    </location>
</feature>
<gene>
    <name evidence="5" type="ORF">Q8F55_001969</name>
</gene>
<dbReference type="EMBL" id="JBBXJM010000002">
    <property type="protein sequence ID" value="KAL1411024.1"/>
    <property type="molecule type" value="Genomic_DNA"/>
</dbReference>
<evidence type="ECO:0000256" key="4">
    <source>
        <dbReference type="SAM" id="MobiDB-lite"/>
    </source>
</evidence>
<keyword evidence="2 3" id="KW-0175">Coiled coil</keyword>
<dbReference type="GeneID" id="95983012"/>
<feature type="coiled-coil region" evidence="3">
    <location>
        <begin position="357"/>
        <end position="384"/>
    </location>
</feature>
<comment type="caution">
    <text evidence="5">The sequence shown here is derived from an EMBL/GenBank/DDBJ whole genome shotgun (WGS) entry which is preliminary data.</text>
</comment>
<dbReference type="InterPro" id="IPR021622">
    <property type="entry name" value="Afadin/alpha-actinin-bd"/>
</dbReference>
<feature type="compositionally biased region" description="Basic and acidic residues" evidence="4">
    <location>
        <begin position="566"/>
        <end position="575"/>
    </location>
</feature>